<proteinExistence type="inferred from homology"/>
<evidence type="ECO:0000313" key="7">
    <source>
        <dbReference type="EMBL" id="GGN97939.1"/>
    </source>
</evidence>
<dbReference type="PANTHER" id="PTHR40079:SF4">
    <property type="entry name" value="GH26 DOMAIN-CONTAINING PROTEIN-RELATED"/>
    <property type="match status" value="1"/>
</dbReference>
<dbReference type="Proteomes" id="UP000606653">
    <property type="component" value="Unassembled WGS sequence"/>
</dbReference>
<keyword evidence="5" id="KW-0732">Signal</keyword>
<dbReference type="EMBL" id="BMLN01000004">
    <property type="protein sequence ID" value="GGN97939.1"/>
    <property type="molecule type" value="Genomic_DNA"/>
</dbReference>
<evidence type="ECO:0000259" key="6">
    <source>
        <dbReference type="PROSITE" id="PS51764"/>
    </source>
</evidence>
<reference evidence="8" key="1">
    <citation type="journal article" date="2019" name="Int. J. Syst. Evol. Microbiol.">
        <title>The Global Catalogue of Microorganisms (GCM) 10K type strain sequencing project: providing services to taxonomists for standard genome sequencing and annotation.</title>
        <authorList>
            <consortium name="The Broad Institute Genomics Platform"/>
            <consortium name="The Broad Institute Genome Sequencing Center for Infectious Disease"/>
            <person name="Wu L."/>
            <person name="Ma J."/>
        </authorList>
    </citation>
    <scope>NUCLEOTIDE SEQUENCE [LARGE SCALE GENOMIC DNA]</scope>
    <source>
        <strain evidence="8">CGMCC 1.6964</strain>
    </source>
</reference>
<comment type="similarity">
    <text evidence="1 4">Belongs to the glycosyl hydrolase 26 family.</text>
</comment>
<dbReference type="PROSITE" id="PS51764">
    <property type="entry name" value="GH26"/>
    <property type="match status" value="1"/>
</dbReference>
<evidence type="ECO:0000256" key="4">
    <source>
        <dbReference type="PROSITE-ProRule" id="PRU01100"/>
    </source>
</evidence>
<dbReference type="PANTHER" id="PTHR40079">
    <property type="entry name" value="MANNAN ENDO-1,4-BETA-MANNOSIDASE E-RELATED"/>
    <property type="match status" value="1"/>
</dbReference>
<dbReference type="InterPro" id="IPR000805">
    <property type="entry name" value="Glyco_hydro_26"/>
</dbReference>
<feature type="domain" description="GH26" evidence="6">
    <location>
        <begin position="142"/>
        <end position="437"/>
    </location>
</feature>
<name>A0ABQ2L1F6_9BACL</name>
<keyword evidence="8" id="KW-1185">Reference proteome</keyword>
<gene>
    <name evidence="7" type="ORF">GCM10010969_16360</name>
</gene>
<evidence type="ECO:0000256" key="5">
    <source>
        <dbReference type="SAM" id="SignalP"/>
    </source>
</evidence>
<keyword evidence="3 4" id="KW-0326">Glycosidase</keyword>
<accession>A0ABQ2L1F6</accession>
<evidence type="ECO:0000256" key="2">
    <source>
        <dbReference type="ARBA" id="ARBA00022801"/>
    </source>
</evidence>
<dbReference type="InterPro" id="IPR022790">
    <property type="entry name" value="GH26_dom"/>
</dbReference>
<evidence type="ECO:0000256" key="1">
    <source>
        <dbReference type="ARBA" id="ARBA00007754"/>
    </source>
</evidence>
<feature type="signal peptide" evidence="5">
    <location>
        <begin position="1"/>
        <end position="28"/>
    </location>
</feature>
<dbReference type="SUPFAM" id="SSF48452">
    <property type="entry name" value="TPR-like"/>
    <property type="match status" value="1"/>
</dbReference>
<organism evidence="7 8">
    <name type="scientific">Saccharibacillus kuerlensis</name>
    <dbReference type="NCBI Taxonomy" id="459527"/>
    <lineage>
        <taxon>Bacteria</taxon>
        <taxon>Bacillati</taxon>
        <taxon>Bacillota</taxon>
        <taxon>Bacilli</taxon>
        <taxon>Bacillales</taxon>
        <taxon>Paenibacillaceae</taxon>
        <taxon>Saccharibacillus</taxon>
    </lineage>
</organism>
<dbReference type="InterPro" id="IPR013783">
    <property type="entry name" value="Ig-like_fold"/>
</dbReference>
<dbReference type="Gene3D" id="2.60.40.10">
    <property type="entry name" value="Immunoglobulins"/>
    <property type="match status" value="1"/>
</dbReference>
<keyword evidence="2 4" id="KW-0378">Hydrolase</keyword>
<feature type="active site" description="Nucleophile" evidence="4">
    <location>
        <position position="369"/>
    </location>
</feature>
<protein>
    <submittedName>
        <fullName evidence="7">Copper amine oxidase-like protein</fullName>
    </submittedName>
</protein>
<evidence type="ECO:0000256" key="3">
    <source>
        <dbReference type="ARBA" id="ARBA00023295"/>
    </source>
</evidence>
<evidence type="ECO:0000313" key="8">
    <source>
        <dbReference type="Proteomes" id="UP000606653"/>
    </source>
</evidence>
<dbReference type="SUPFAM" id="SSF51445">
    <property type="entry name" value="(Trans)glycosidases"/>
    <property type="match status" value="1"/>
</dbReference>
<dbReference type="InterPro" id="IPR017853">
    <property type="entry name" value="GH"/>
</dbReference>
<feature type="chain" id="PRO_5045829367" evidence="5">
    <location>
        <begin position="29"/>
        <end position="541"/>
    </location>
</feature>
<comment type="caution">
    <text evidence="7">The sequence shown here is derived from an EMBL/GenBank/DDBJ whole genome shotgun (WGS) entry which is preliminary data.</text>
</comment>
<dbReference type="Pfam" id="PF02156">
    <property type="entry name" value="Glyco_hydro_26"/>
    <property type="match status" value="1"/>
</dbReference>
<dbReference type="Gene3D" id="3.20.20.80">
    <property type="entry name" value="Glycosidases"/>
    <property type="match status" value="1"/>
</dbReference>
<dbReference type="Gene3D" id="1.25.40.10">
    <property type="entry name" value="Tetratricopeptide repeat domain"/>
    <property type="match status" value="1"/>
</dbReference>
<sequence>MKGVQKGLQKLLAAVLAAALLTGTAAFVQPGTAEAASVWNVYNDARRLDAQGKYAQAIAKYEQAGRTMAASREYGNAGRMYRNAGDAYIKLNQYDKAVASYDLESAYYAKVNLVQDSIAVKRKADALRSSVELYYETGLSSAAIKNRSRNLAPLEPANGILIGAYAEQNKKTHNSAGGKFYTDEYPKFSGKKHAGYLIYFTYGQPLSSIQRHIKKAKENGTAIELGVQPLNGLGEVKDNAYLRQLAKDAAAAEVPIFFRFANEMNGNWAPWKSTPKTYIEKFRLVADVFHKEAPDNVAMVWAPGANPIDNIQSYYPGDKYVDWVGVSLYSIYNPTNDPLKQGIDRSSHIAKLDAIYNWYADRKPIMIAEGSVSYMYPEKMRDVTDWSVYQTQQLYATLPMKYPKVKAAFWFDVDSKGKTDRVKYYGLYNNDKMLAAYKKGIANPYYLSDVGSSTTLTYNPIKTTVPAKKLKVSGYVKTWSPTLGKVVYKIGGKQVGVSTTPPWTAEIDFSKYKGKNITIDVQAYDKQGKLLTTQSVKVKVQ</sequence>
<dbReference type="InterPro" id="IPR011990">
    <property type="entry name" value="TPR-like_helical_dom_sf"/>
</dbReference>
<feature type="active site" description="Proton donor" evidence="4">
    <location>
        <position position="263"/>
    </location>
</feature>